<proteinExistence type="predicted"/>
<accession>A0AAN1JLF0</accession>
<organism evidence="3 4">
    <name type="scientific">Paraburkholderia hospita</name>
    <dbReference type="NCBI Taxonomy" id="169430"/>
    <lineage>
        <taxon>Bacteria</taxon>
        <taxon>Pseudomonadati</taxon>
        <taxon>Pseudomonadota</taxon>
        <taxon>Betaproteobacteria</taxon>
        <taxon>Burkholderiales</taxon>
        <taxon>Burkholderiaceae</taxon>
        <taxon>Paraburkholderia</taxon>
    </lineage>
</organism>
<dbReference type="PANTHER" id="PTHR34606:SF15">
    <property type="entry name" value="BON DOMAIN-CONTAINING PROTEIN"/>
    <property type="match status" value="1"/>
</dbReference>
<dbReference type="InterPro" id="IPR007055">
    <property type="entry name" value="BON_dom"/>
</dbReference>
<gene>
    <name evidence="3" type="ORF">C2L64_49225</name>
</gene>
<sequence length="122" mass="12434">MEVLVETKKIIALVVGIFIASTSVAYAQGGSSSDAMPSSKSASQAATSKSADRALQKRVRAALAKDKGVTVSNITVRARAGAVMLQGTVPDQDEIDRAGDVAKGVTGVTSVKNSLTVRSAGQ</sequence>
<evidence type="ECO:0000313" key="3">
    <source>
        <dbReference type="EMBL" id="AUT76259.1"/>
    </source>
</evidence>
<dbReference type="Gene3D" id="3.30.1340.30">
    <property type="match status" value="1"/>
</dbReference>
<dbReference type="Proteomes" id="UP000236649">
    <property type="component" value="Chromosome 5"/>
</dbReference>
<feature type="domain" description="BON" evidence="2">
    <location>
        <begin position="51"/>
        <end position="119"/>
    </location>
</feature>
<dbReference type="EMBL" id="CP026109">
    <property type="protein sequence ID" value="AUT76259.1"/>
    <property type="molecule type" value="Genomic_DNA"/>
</dbReference>
<name>A0AAN1JLF0_9BURK</name>
<protein>
    <submittedName>
        <fullName evidence="3">BON domain-containing protein</fullName>
    </submittedName>
</protein>
<dbReference type="PROSITE" id="PS50914">
    <property type="entry name" value="BON"/>
    <property type="match status" value="1"/>
</dbReference>
<dbReference type="PANTHER" id="PTHR34606">
    <property type="entry name" value="BON DOMAIN-CONTAINING PROTEIN"/>
    <property type="match status" value="1"/>
</dbReference>
<evidence type="ECO:0000259" key="2">
    <source>
        <dbReference type="PROSITE" id="PS50914"/>
    </source>
</evidence>
<evidence type="ECO:0000256" key="1">
    <source>
        <dbReference type="SAM" id="MobiDB-lite"/>
    </source>
</evidence>
<evidence type="ECO:0000313" key="4">
    <source>
        <dbReference type="Proteomes" id="UP000236649"/>
    </source>
</evidence>
<dbReference type="KEGG" id="phs:C2L64_49225"/>
<reference evidence="3 4" key="1">
    <citation type="submission" date="2018-01" db="EMBL/GenBank/DDBJ databases">
        <title>Species boundaries and ecological features among Paraburkholderia terrae DSMZ17804T, P. hospita DSMZ17164T and P. caribensis DSMZ13236T.</title>
        <authorList>
            <person name="Pratama A.A."/>
        </authorList>
    </citation>
    <scope>NUCLEOTIDE SEQUENCE [LARGE SCALE GENOMIC DNA]</scope>
    <source>
        <strain evidence="3 4">DSM 17164</strain>
    </source>
</reference>
<dbReference type="AlphaFoldDB" id="A0AAN1JLF0"/>
<feature type="region of interest" description="Disordered" evidence="1">
    <location>
        <begin position="28"/>
        <end position="53"/>
    </location>
</feature>
<dbReference type="InterPro" id="IPR051686">
    <property type="entry name" value="Lipoprotein_DolP"/>
</dbReference>
<dbReference type="Pfam" id="PF04972">
    <property type="entry name" value="BON"/>
    <property type="match status" value="1"/>
</dbReference>
<feature type="compositionally biased region" description="Low complexity" evidence="1">
    <location>
        <begin position="31"/>
        <end position="49"/>
    </location>
</feature>